<keyword evidence="1" id="KW-0812">Transmembrane</keyword>
<accession>A0A1G2EVI4</accession>
<dbReference type="AlphaFoldDB" id="A0A1G2EVI4"/>
<name>A0A1G2EVI4_9BACT</name>
<protein>
    <submittedName>
        <fullName evidence="2">Uncharacterized protein</fullName>
    </submittedName>
</protein>
<sequence length="299" mass="33640">MFWCEANMSKYFIASILIVIIFAVAGVYFLIKETDVLENKAGQNLERNPAESVINPKDYILESYPLSQSPIYDSLEKNCFDRHIASAKDIRLVKDQNILVPSLLRLVYQSENQKPGCLEYVVSVFSVPTGGEYLYFQASLNPDANVKYAGPFGIYALDLSDLSLKKLSVSKFVFNLDEYLPISEGTYQILAGGNQLVDWDSGGVYLINLETDTRSSIYKTKDGQWLVSRIIFGMGPYFGHGVRVVNDEIIVGVYDKTKTEDGYPIKIDQYGNIFAESASGAVLREFKPKFIENITLYVK</sequence>
<feature type="transmembrane region" description="Helical" evidence="1">
    <location>
        <begin position="12"/>
        <end position="31"/>
    </location>
</feature>
<dbReference type="EMBL" id="MHMQ01000032">
    <property type="protein sequence ID" value="OGZ29747.1"/>
    <property type="molecule type" value="Genomic_DNA"/>
</dbReference>
<evidence type="ECO:0000313" key="3">
    <source>
        <dbReference type="Proteomes" id="UP000177486"/>
    </source>
</evidence>
<keyword evidence="1" id="KW-1133">Transmembrane helix</keyword>
<comment type="caution">
    <text evidence="2">The sequence shown here is derived from an EMBL/GenBank/DDBJ whole genome shotgun (WGS) entry which is preliminary data.</text>
</comment>
<keyword evidence="1" id="KW-0472">Membrane</keyword>
<evidence type="ECO:0000256" key="1">
    <source>
        <dbReference type="SAM" id="Phobius"/>
    </source>
</evidence>
<evidence type="ECO:0000313" key="2">
    <source>
        <dbReference type="EMBL" id="OGZ29747.1"/>
    </source>
</evidence>
<organism evidence="2 3">
    <name type="scientific">Candidatus Niyogibacteria bacterium RIFCSPLOWO2_01_FULL_45_48</name>
    <dbReference type="NCBI Taxonomy" id="1801724"/>
    <lineage>
        <taxon>Bacteria</taxon>
        <taxon>Candidatus Niyogiibacteriota</taxon>
    </lineage>
</organism>
<gene>
    <name evidence="2" type="ORF">A2931_00390</name>
</gene>
<dbReference type="Proteomes" id="UP000177486">
    <property type="component" value="Unassembled WGS sequence"/>
</dbReference>
<proteinExistence type="predicted"/>
<reference evidence="2 3" key="1">
    <citation type="journal article" date="2016" name="Nat. Commun.">
        <title>Thousands of microbial genomes shed light on interconnected biogeochemical processes in an aquifer system.</title>
        <authorList>
            <person name="Anantharaman K."/>
            <person name="Brown C.T."/>
            <person name="Hug L.A."/>
            <person name="Sharon I."/>
            <person name="Castelle C.J."/>
            <person name="Probst A.J."/>
            <person name="Thomas B.C."/>
            <person name="Singh A."/>
            <person name="Wilkins M.J."/>
            <person name="Karaoz U."/>
            <person name="Brodie E.L."/>
            <person name="Williams K.H."/>
            <person name="Hubbard S.S."/>
            <person name="Banfield J.F."/>
        </authorList>
    </citation>
    <scope>NUCLEOTIDE SEQUENCE [LARGE SCALE GENOMIC DNA]</scope>
</reference>